<keyword evidence="3 4" id="KW-0440">LIM domain</keyword>
<evidence type="ECO:0000256" key="2">
    <source>
        <dbReference type="ARBA" id="ARBA00022833"/>
    </source>
</evidence>
<dbReference type="GO" id="GO:0030036">
    <property type="term" value="P:actin cytoskeleton organization"/>
    <property type="evidence" value="ECO:0007669"/>
    <property type="project" value="TreeGrafter"/>
</dbReference>
<keyword evidence="2 4" id="KW-0862">Zinc</keyword>
<dbReference type="GO" id="GO:0031941">
    <property type="term" value="C:filamentous actin"/>
    <property type="evidence" value="ECO:0007669"/>
    <property type="project" value="TreeGrafter"/>
</dbReference>
<dbReference type="SUPFAM" id="SSF57716">
    <property type="entry name" value="Glucocorticoid receptor-like (DNA-binding domain)"/>
    <property type="match status" value="2"/>
</dbReference>
<dbReference type="EMBL" id="MCFL01000005">
    <property type="protein sequence ID" value="ORZ39618.1"/>
    <property type="molecule type" value="Genomic_DNA"/>
</dbReference>
<gene>
    <name evidence="6" type="ORF">BCR44DRAFT_1426897</name>
</gene>
<evidence type="ECO:0000256" key="1">
    <source>
        <dbReference type="ARBA" id="ARBA00022723"/>
    </source>
</evidence>
<organism evidence="6 7">
    <name type="scientific">Catenaria anguillulae PL171</name>
    <dbReference type="NCBI Taxonomy" id="765915"/>
    <lineage>
        <taxon>Eukaryota</taxon>
        <taxon>Fungi</taxon>
        <taxon>Fungi incertae sedis</taxon>
        <taxon>Blastocladiomycota</taxon>
        <taxon>Blastocladiomycetes</taxon>
        <taxon>Blastocladiales</taxon>
        <taxon>Catenariaceae</taxon>
        <taxon>Catenaria</taxon>
    </lineage>
</organism>
<dbReference type="GO" id="GO:0001725">
    <property type="term" value="C:stress fiber"/>
    <property type="evidence" value="ECO:0007669"/>
    <property type="project" value="TreeGrafter"/>
</dbReference>
<dbReference type="PROSITE" id="PS00478">
    <property type="entry name" value="LIM_DOMAIN_1"/>
    <property type="match status" value="3"/>
</dbReference>
<dbReference type="Gene3D" id="2.10.110.10">
    <property type="entry name" value="Cysteine Rich Protein"/>
    <property type="match status" value="3"/>
</dbReference>
<dbReference type="GO" id="GO:0003779">
    <property type="term" value="F:actin binding"/>
    <property type="evidence" value="ECO:0007669"/>
    <property type="project" value="TreeGrafter"/>
</dbReference>
<dbReference type="GO" id="GO:0051371">
    <property type="term" value="F:muscle alpha-actinin binding"/>
    <property type="evidence" value="ECO:0007669"/>
    <property type="project" value="TreeGrafter"/>
</dbReference>
<dbReference type="InterPro" id="IPR050604">
    <property type="entry name" value="PDZ-LIM_domain"/>
</dbReference>
<dbReference type="Proteomes" id="UP000193411">
    <property type="component" value="Unassembled WGS sequence"/>
</dbReference>
<dbReference type="AlphaFoldDB" id="A0A1Y2HYD1"/>
<dbReference type="STRING" id="765915.A0A1Y2HYD1"/>
<protein>
    <recommendedName>
        <fullName evidence="5">LIM zinc-binding domain-containing protein</fullName>
    </recommendedName>
</protein>
<feature type="domain" description="LIM zinc-binding" evidence="5">
    <location>
        <begin position="172"/>
        <end position="236"/>
    </location>
</feature>
<dbReference type="OrthoDB" id="1112565at2759"/>
<keyword evidence="1 4" id="KW-0479">Metal-binding</keyword>
<evidence type="ECO:0000256" key="3">
    <source>
        <dbReference type="ARBA" id="ARBA00023038"/>
    </source>
</evidence>
<dbReference type="CDD" id="cd08368">
    <property type="entry name" value="LIM"/>
    <property type="match status" value="2"/>
</dbReference>
<evidence type="ECO:0000313" key="6">
    <source>
        <dbReference type="EMBL" id="ORZ39618.1"/>
    </source>
</evidence>
<reference evidence="6 7" key="1">
    <citation type="submission" date="2016-07" db="EMBL/GenBank/DDBJ databases">
        <title>Pervasive Adenine N6-methylation of Active Genes in Fungi.</title>
        <authorList>
            <consortium name="DOE Joint Genome Institute"/>
            <person name="Mondo S.J."/>
            <person name="Dannebaum R.O."/>
            <person name="Kuo R.C."/>
            <person name="Labutti K."/>
            <person name="Haridas S."/>
            <person name="Kuo A."/>
            <person name="Salamov A."/>
            <person name="Ahrendt S.R."/>
            <person name="Lipzen A."/>
            <person name="Sullivan W."/>
            <person name="Andreopoulos W.B."/>
            <person name="Clum A."/>
            <person name="Lindquist E."/>
            <person name="Daum C."/>
            <person name="Ramamoorthy G.K."/>
            <person name="Gryganskyi A."/>
            <person name="Culley D."/>
            <person name="Magnuson J.K."/>
            <person name="James T.Y."/>
            <person name="O'Malley M.A."/>
            <person name="Stajich J.E."/>
            <person name="Spatafora J.W."/>
            <person name="Visel A."/>
            <person name="Grigoriev I.V."/>
        </authorList>
    </citation>
    <scope>NUCLEOTIDE SEQUENCE [LARGE SCALE GENOMIC DNA]</scope>
    <source>
        <strain evidence="6 7">PL171</strain>
    </source>
</reference>
<dbReference type="PANTHER" id="PTHR24214">
    <property type="entry name" value="PDZ AND LIM DOMAIN PROTEIN ZASP"/>
    <property type="match status" value="1"/>
</dbReference>
<keyword evidence="7" id="KW-1185">Reference proteome</keyword>
<feature type="domain" description="LIM zinc-binding" evidence="5">
    <location>
        <begin position="36"/>
        <end position="97"/>
    </location>
</feature>
<evidence type="ECO:0000259" key="5">
    <source>
        <dbReference type="PROSITE" id="PS50023"/>
    </source>
</evidence>
<proteinExistence type="predicted"/>
<dbReference type="InterPro" id="IPR001781">
    <property type="entry name" value="Znf_LIM"/>
</dbReference>
<sequence length="248" mass="26862">MAPIAVSTIHTLDHISGILKRDLLAVKDGSLGKIRGYCGSCHEPIKENETITYTQGVSYHQEHFVCSACTTSLSNCPYVMHNDKAMCEPCYSETVLPKCAKCSQAIKTEMVTISNLKFHPLCLVCAACETPLAGKGVYSEQAQNADGDRTGASEQQGERLLCQDCYEDRHLPKCVKCKKSIGGVGKVAQDYLTVGEDKFHVDCFCCYDCGAKFEKGAHKGPTGYYCKTHWAERSKAAIAAASAAGQPA</sequence>
<evidence type="ECO:0000313" key="7">
    <source>
        <dbReference type="Proteomes" id="UP000193411"/>
    </source>
</evidence>
<dbReference type="PROSITE" id="PS50023">
    <property type="entry name" value="LIM_DOMAIN_2"/>
    <property type="match status" value="2"/>
</dbReference>
<comment type="caution">
    <text evidence="6">The sequence shown here is derived from an EMBL/GenBank/DDBJ whole genome shotgun (WGS) entry which is preliminary data.</text>
</comment>
<dbReference type="GO" id="GO:0046872">
    <property type="term" value="F:metal ion binding"/>
    <property type="evidence" value="ECO:0007669"/>
    <property type="project" value="UniProtKB-KW"/>
</dbReference>
<dbReference type="Pfam" id="PF00412">
    <property type="entry name" value="LIM"/>
    <property type="match status" value="3"/>
</dbReference>
<dbReference type="SMART" id="SM00132">
    <property type="entry name" value="LIM"/>
    <property type="match status" value="3"/>
</dbReference>
<dbReference type="PANTHER" id="PTHR24214:SF38">
    <property type="entry name" value="PDZ AND LIM DOMAIN PROTEIN ZASP-RELATED"/>
    <property type="match status" value="1"/>
</dbReference>
<accession>A0A1Y2HYD1</accession>
<name>A0A1Y2HYD1_9FUNG</name>
<evidence type="ECO:0000256" key="4">
    <source>
        <dbReference type="PROSITE-ProRule" id="PRU00125"/>
    </source>
</evidence>